<keyword evidence="2" id="KW-1185">Reference proteome</keyword>
<name>A0AAD9AUQ0_9PEZI</name>
<gene>
    <name evidence="1" type="ORF">CCHR01_02456</name>
</gene>
<protein>
    <submittedName>
        <fullName evidence="1">Uncharacterized protein</fullName>
    </submittedName>
</protein>
<dbReference type="EMBL" id="JAQOWY010000029">
    <property type="protein sequence ID" value="KAK1854903.1"/>
    <property type="molecule type" value="Genomic_DNA"/>
</dbReference>
<organism evidence="1 2">
    <name type="scientific">Colletotrichum chrysophilum</name>
    <dbReference type="NCBI Taxonomy" id="1836956"/>
    <lineage>
        <taxon>Eukaryota</taxon>
        <taxon>Fungi</taxon>
        <taxon>Dikarya</taxon>
        <taxon>Ascomycota</taxon>
        <taxon>Pezizomycotina</taxon>
        <taxon>Sordariomycetes</taxon>
        <taxon>Hypocreomycetidae</taxon>
        <taxon>Glomerellales</taxon>
        <taxon>Glomerellaceae</taxon>
        <taxon>Colletotrichum</taxon>
        <taxon>Colletotrichum gloeosporioides species complex</taxon>
    </lineage>
</organism>
<evidence type="ECO:0000313" key="1">
    <source>
        <dbReference type="EMBL" id="KAK1854903.1"/>
    </source>
</evidence>
<dbReference type="AlphaFoldDB" id="A0AAD9AUQ0"/>
<sequence>MTGDRRQMTRACQCRPIPQAVMRCISSPLSFCLCVSQRPSASSHLCEMCQI</sequence>
<dbReference type="Proteomes" id="UP001243330">
    <property type="component" value="Unassembled WGS sequence"/>
</dbReference>
<proteinExistence type="predicted"/>
<comment type="caution">
    <text evidence="1">The sequence shown here is derived from an EMBL/GenBank/DDBJ whole genome shotgun (WGS) entry which is preliminary data.</text>
</comment>
<reference evidence="1" key="1">
    <citation type="submission" date="2023-01" db="EMBL/GenBank/DDBJ databases">
        <title>Colletotrichum chrysophilum M932 genome sequence.</title>
        <authorList>
            <person name="Baroncelli R."/>
        </authorList>
    </citation>
    <scope>NUCLEOTIDE SEQUENCE</scope>
    <source>
        <strain evidence="1">M932</strain>
    </source>
</reference>
<accession>A0AAD9AUQ0</accession>
<evidence type="ECO:0000313" key="2">
    <source>
        <dbReference type="Proteomes" id="UP001243330"/>
    </source>
</evidence>